<dbReference type="EMBL" id="SLXK01000033">
    <property type="protein sequence ID" value="TCP22996.1"/>
    <property type="molecule type" value="Genomic_DNA"/>
</dbReference>
<gene>
    <name evidence="2" type="ORF">EV207_1332</name>
</gene>
<dbReference type="OrthoDB" id="2966336at2"/>
<dbReference type="RefSeq" id="WP_132747420.1">
    <property type="nucleotide sequence ID" value="NZ_SLXK01000033.1"/>
</dbReference>
<reference evidence="2 3" key="1">
    <citation type="submission" date="2019-03" db="EMBL/GenBank/DDBJ databases">
        <title>Genomic Encyclopedia of Type Strains, Phase IV (KMG-IV): sequencing the most valuable type-strain genomes for metagenomic binning, comparative biology and taxonomic classification.</title>
        <authorList>
            <person name="Goeker M."/>
        </authorList>
    </citation>
    <scope>NUCLEOTIDE SEQUENCE [LARGE SCALE GENOMIC DNA]</scope>
    <source>
        <strain evidence="2 3">DSM 19377</strain>
    </source>
</reference>
<dbReference type="PROSITE" id="PS51257">
    <property type="entry name" value="PROKAR_LIPOPROTEIN"/>
    <property type="match status" value="1"/>
</dbReference>
<dbReference type="AlphaFoldDB" id="A0A4V2SLD7"/>
<evidence type="ECO:0008006" key="4">
    <source>
        <dbReference type="Google" id="ProtNLM"/>
    </source>
</evidence>
<evidence type="ECO:0000313" key="2">
    <source>
        <dbReference type="EMBL" id="TCP22996.1"/>
    </source>
</evidence>
<accession>A0A4V2SLD7</accession>
<comment type="caution">
    <text evidence="2">The sequence shown here is derived from an EMBL/GenBank/DDBJ whole genome shotgun (WGS) entry which is preliminary data.</text>
</comment>
<protein>
    <recommendedName>
        <fullName evidence="4">Sporulation lipoprotein YhcN/YlaJ</fullName>
    </recommendedName>
</protein>
<organism evidence="2 3">
    <name type="scientific">Scopulibacillus darangshiensis</name>
    <dbReference type="NCBI Taxonomy" id="442528"/>
    <lineage>
        <taxon>Bacteria</taxon>
        <taxon>Bacillati</taxon>
        <taxon>Bacillota</taxon>
        <taxon>Bacilli</taxon>
        <taxon>Bacillales</taxon>
        <taxon>Sporolactobacillaceae</taxon>
        <taxon>Scopulibacillus</taxon>
    </lineage>
</organism>
<sequence>MAYTKLIISGVMLLMTAAGCSAGPPEKHQSASPYQTGVETRTVRDRYFGMGPVTNYTQISSNRESGASYLGNQTGEFHNTNLKHHNLGHDQDMMRYTVNNTAGFKARSISIIGNNAFVNATYTGNDKAYKQAVNNLKNKLQAQMVRYDINLDVKNK</sequence>
<keyword evidence="3" id="KW-1185">Reference proteome</keyword>
<proteinExistence type="predicted"/>
<name>A0A4V2SLD7_9BACL</name>
<feature type="signal peptide" evidence="1">
    <location>
        <begin position="1"/>
        <end position="22"/>
    </location>
</feature>
<feature type="chain" id="PRO_5038665262" description="Sporulation lipoprotein YhcN/YlaJ" evidence="1">
    <location>
        <begin position="23"/>
        <end position="156"/>
    </location>
</feature>
<evidence type="ECO:0000256" key="1">
    <source>
        <dbReference type="SAM" id="SignalP"/>
    </source>
</evidence>
<dbReference type="Proteomes" id="UP000295416">
    <property type="component" value="Unassembled WGS sequence"/>
</dbReference>
<evidence type="ECO:0000313" key="3">
    <source>
        <dbReference type="Proteomes" id="UP000295416"/>
    </source>
</evidence>
<keyword evidence="1" id="KW-0732">Signal</keyword>